<sequence length="113" mass="12854">MHKLRRKFYSSQALGGHQNAHRTERNLAKKNRELISSVVRHHSGNMRQPIPKSGSGGSSNHRFMQPPVMMGVNHDHEYVGSSANYQGRGLDYCYKVESSDQQDFSKLDLTLKL</sequence>
<dbReference type="EMBL" id="SZYD01000003">
    <property type="protein sequence ID" value="KAD6794944.1"/>
    <property type="molecule type" value="Genomic_DNA"/>
</dbReference>
<keyword evidence="3" id="KW-0863">Zinc-finger</keyword>
<dbReference type="AlphaFoldDB" id="A0A5N6PM21"/>
<evidence type="ECO:0000256" key="5">
    <source>
        <dbReference type="ARBA" id="ARBA00023242"/>
    </source>
</evidence>
<dbReference type="InterPro" id="IPR044246">
    <property type="entry name" value="ZFP3-like"/>
</dbReference>
<evidence type="ECO:0000256" key="6">
    <source>
        <dbReference type="SAM" id="MobiDB-lite"/>
    </source>
</evidence>
<organism evidence="7 8">
    <name type="scientific">Mikania micrantha</name>
    <name type="common">bitter vine</name>
    <dbReference type="NCBI Taxonomy" id="192012"/>
    <lineage>
        <taxon>Eukaryota</taxon>
        <taxon>Viridiplantae</taxon>
        <taxon>Streptophyta</taxon>
        <taxon>Embryophyta</taxon>
        <taxon>Tracheophyta</taxon>
        <taxon>Spermatophyta</taxon>
        <taxon>Magnoliopsida</taxon>
        <taxon>eudicotyledons</taxon>
        <taxon>Gunneridae</taxon>
        <taxon>Pentapetalae</taxon>
        <taxon>asterids</taxon>
        <taxon>campanulids</taxon>
        <taxon>Asterales</taxon>
        <taxon>Asteraceae</taxon>
        <taxon>Asteroideae</taxon>
        <taxon>Heliantheae alliance</taxon>
        <taxon>Eupatorieae</taxon>
        <taxon>Mikania</taxon>
    </lineage>
</organism>
<feature type="region of interest" description="Disordered" evidence="6">
    <location>
        <begin position="39"/>
        <end position="67"/>
    </location>
</feature>
<comment type="subcellular location">
    <subcellularLocation>
        <location evidence="1">Nucleus</location>
    </subcellularLocation>
</comment>
<evidence type="ECO:0008006" key="9">
    <source>
        <dbReference type="Google" id="ProtNLM"/>
    </source>
</evidence>
<dbReference type="PANTHER" id="PTHR47287">
    <property type="entry name" value="C2H2 AND C2HC ZINC FINGERS SUPERFAMILY PROTEIN"/>
    <property type="match status" value="1"/>
</dbReference>
<dbReference type="GO" id="GO:0009788">
    <property type="term" value="P:negative regulation of abscisic acid-activated signaling pathway"/>
    <property type="evidence" value="ECO:0007669"/>
    <property type="project" value="InterPro"/>
</dbReference>
<evidence type="ECO:0000256" key="1">
    <source>
        <dbReference type="ARBA" id="ARBA00004123"/>
    </source>
</evidence>
<accession>A0A5N6PM21</accession>
<reference evidence="7 8" key="1">
    <citation type="submission" date="2019-05" db="EMBL/GenBank/DDBJ databases">
        <title>Mikania micrantha, genome provides insights into the molecular mechanism of rapid growth.</title>
        <authorList>
            <person name="Liu B."/>
        </authorList>
    </citation>
    <scope>NUCLEOTIDE SEQUENCE [LARGE SCALE GENOMIC DNA]</scope>
    <source>
        <strain evidence="7">NLD-2019</strain>
        <tissue evidence="7">Leaf</tissue>
    </source>
</reference>
<keyword evidence="2" id="KW-0479">Metal-binding</keyword>
<proteinExistence type="predicted"/>
<gene>
    <name evidence="7" type="ORF">E3N88_05840</name>
</gene>
<dbReference type="Proteomes" id="UP000326396">
    <property type="component" value="Linkage Group LG11"/>
</dbReference>
<protein>
    <recommendedName>
        <fullName evidence="9">C2H2-type domain-containing protein</fullName>
    </recommendedName>
</protein>
<evidence type="ECO:0000313" key="7">
    <source>
        <dbReference type="EMBL" id="KAD6794944.1"/>
    </source>
</evidence>
<evidence type="ECO:0000256" key="4">
    <source>
        <dbReference type="ARBA" id="ARBA00022833"/>
    </source>
</evidence>
<evidence type="ECO:0000256" key="2">
    <source>
        <dbReference type="ARBA" id="ARBA00022723"/>
    </source>
</evidence>
<dbReference type="PANTHER" id="PTHR47287:SF15">
    <property type="entry name" value="ZINC FINGER PROTEIN 3-LIKE"/>
    <property type="match status" value="1"/>
</dbReference>
<keyword evidence="5" id="KW-0539">Nucleus</keyword>
<evidence type="ECO:0000313" key="8">
    <source>
        <dbReference type="Proteomes" id="UP000326396"/>
    </source>
</evidence>
<dbReference type="GO" id="GO:0005634">
    <property type="term" value="C:nucleus"/>
    <property type="evidence" value="ECO:0007669"/>
    <property type="project" value="UniProtKB-SubCell"/>
</dbReference>
<comment type="caution">
    <text evidence="7">The sequence shown here is derived from an EMBL/GenBank/DDBJ whole genome shotgun (WGS) entry which is preliminary data.</text>
</comment>
<name>A0A5N6PM21_9ASTR</name>
<dbReference type="OrthoDB" id="1933825at2759"/>
<keyword evidence="4" id="KW-0862">Zinc</keyword>
<keyword evidence="8" id="KW-1185">Reference proteome</keyword>
<feature type="region of interest" description="Disordered" evidence="6">
    <location>
        <begin position="1"/>
        <end position="26"/>
    </location>
</feature>
<evidence type="ECO:0000256" key="3">
    <source>
        <dbReference type="ARBA" id="ARBA00022771"/>
    </source>
</evidence>
<dbReference type="GO" id="GO:0008270">
    <property type="term" value="F:zinc ion binding"/>
    <property type="evidence" value="ECO:0007669"/>
    <property type="project" value="UniProtKB-KW"/>
</dbReference>